<sequence length="147" mass="16096">MALKQEIASFKSLDDVPPGPMTLEGHDVCVRNSADLLEAMGLPGGLLPLEDVIDCGFNKDTGLVWSRQKKPSSHFFPRIRRTVSFDTEVRAYVSHGHLRAVSGVKAKEFLLWVPVGDVTMDGDTTVKFKSYGGISRSFPADAFARGQ</sequence>
<proteinExistence type="predicted"/>
<dbReference type="OrthoDB" id="1862368at2759"/>
<gene>
    <name evidence="1" type="ORF">KP509_39G033900</name>
</gene>
<dbReference type="PANTHER" id="PTHR31676">
    <property type="entry name" value="T31J12.3 PROTEIN-RELATED"/>
    <property type="match status" value="1"/>
</dbReference>
<dbReference type="Gene3D" id="2.30.240.10">
    <property type="entry name" value="At5g01610-like"/>
    <property type="match status" value="1"/>
</dbReference>
<accession>A0A8T2Q029</accession>
<protein>
    <submittedName>
        <fullName evidence="1">Uncharacterized protein</fullName>
    </submittedName>
</protein>
<dbReference type="InterPro" id="IPR036758">
    <property type="entry name" value="At5g01610-like"/>
</dbReference>
<dbReference type="AlphaFoldDB" id="A0A8T2Q029"/>
<organism evidence="1 2">
    <name type="scientific">Ceratopteris richardii</name>
    <name type="common">Triangle waterfern</name>
    <dbReference type="NCBI Taxonomy" id="49495"/>
    <lineage>
        <taxon>Eukaryota</taxon>
        <taxon>Viridiplantae</taxon>
        <taxon>Streptophyta</taxon>
        <taxon>Embryophyta</taxon>
        <taxon>Tracheophyta</taxon>
        <taxon>Polypodiopsida</taxon>
        <taxon>Polypodiidae</taxon>
        <taxon>Polypodiales</taxon>
        <taxon>Pteridineae</taxon>
        <taxon>Pteridaceae</taxon>
        <taxon>Parkerioideae</taxon>
        <taxon>Ceratopteris</taxon>
    </lineage>
</organism>
<reference evidence="1" key="1">
    <citation type="submission" date="2021-08" db="EMBL/GenBank/DDBJ databases">
        <title>WGS assembly of Ceratopteris richardii.</title>
        <authorList>
            <person name="Marchant D.B."/>
            <person name="Chen G."/>
            <person name="Jenkins J."/>
            <person name="Shu S."/>
            <person name="Leebens-Mack J."/>
            <person name="Grimwood J."/>
            <person name="Schmutz J."/>
            <person name="Soltis P."/>
            <person name="Soltis D."/>
            <person name="Chen Z.-H."/>
        </authorList>
    </citation>
    <scope>NUCLEOTIDE SEQUENCE</scope>
    <source>
        <strain evidence="1">Whitten #5841</strain>
        <tissue evidence="1">Leaf</tissue>
    </source>
</reference>
<dbReference type="Proteomes" id="UP000825935">
    <property type="component" value="Chromosome 39"/>
</dbReference>
<dbReference type="OMA" id="AREYMLW"/>
<comment type="caution">
    <text evidence="1">The sequence shown here is derived from an EMBL/GenBank/DDBJ whole genome shotgun (WGS) entry which is preliminary data.</text>
</comment>
<evidence type="ECO:0000313" key="1">
    <source>
        <dbReference type="EMBL" id="KAH7277094.1"/>
    </source>
</evidence>
<dbReference type="EMBL" id="CM035444">
    <property type="protein sequence ID" value="KAH7277094.1"/>
    <property type="molecule type" value="Genomic_DNA"/>
</dbReference>
<dbReference type="InterPro" id="IPR007493">
    <property type="entry name" value="DUF538"/>
</dbReference>
<dbReference type="PANTHER" id="PTHR31676:SF160">
    <property type="entry name" value="OS01G0652700 PROTEIN"/>
    <property type="match status" value="1"/>
</dbReference>
<dbReference type="Pfam" id="PF04398">
    <property type="entry name" value="DUF538"/>
    <property type="match status" value="1"/>
</dbReference>
<evidence type="ECO:0000313" key="2">
    <source>
        <dbReference type="Proteomes" id="UP000825935"/>
    </source>
</evidence>
<dbReference type="SUPFAM" id="SSF141562">
    <property type="entry name" value="At5g01610-like"/>
    <property type="match status" value="1"/>
</dbReference>
<keyword evidence="2" id="KW-1185">Reference proteome</keyword>
<name>A0A8T2Q029_CERRI</name>